<dbReference type="AlphaFoldDB" id="A0A965GCW1"/>
<accession>A0A965GCW1</accession>
<reference evidence="1" key="1">
    <citation type="submission" date="2018-10" db="EMBL/GenBank/DDBJ databases">
        <title>Iterative Subtractive Binning of Freshwater Chronoseries Metagenomes Recovers Nearly Complete Genomes from over Four Hundred Novel Species.</title>
        <authorList>
            <person name="Rodriguez-R L.M."/>
            <person name="Tsementzi D."/>
            <person name="Luo C."/>
            <person name="Konstantinidis K.T."/>
        </authorList>
    </citation>
    <scope>NUCLEOTIDE SEQUENCE</scope>
    <source>
        <strain evidence="1">WB5_2A_028</strain>
    </source>
</reference>
<comment type="caution">
    <text evidence="1">The sequence shown here is derived from an EMBL/GenBank/DDBJ whole genome shotgun (WGS) entry which is preliminary data.</text>
</comment>
<proteinExistence type="predicted"/>
<sequence>MAALFETKRPSEILADLTQKARGKGFSKAELAAQTSPNFIESYTLGKLVNDYDPTKVSEDDWNQFIMNIVDNNFLSQE</sequence>
<evidence type="ECO:0000313" key="2">
    <source>
        <dbReference type="Proteomes" id="UP000740727"/>
    </source>
</evidence>
<protein>
    <submittedName>
        <fullName evidence="1">Uncharacterized protein</fullName>
    </submittedName>
</protein>
<organism evidence="1 2">
    <name type="scientific">Candidatus Fonsibacter lacus</name>
    <dbReference type="NCBI Taxonomy" id="2576439"/>
    <lineage>
        <taxon>Bacteria</taxon>
        <taxon>Pseudomonadati</taxon>
        <taxon>Pseudomonadota</taxon>
        <taxon>Alphaproteobacteria</taxon>
        <taxon>Candidatus Pelagibacterales</taxon>
        <taxon>Candidatus Pelagibacterales incertae sedis</taxon>
        <taxon>Candidatus Fonsibacter</taxon>
    </lineage>
</organism>
<dbReference type="EMBL" id="RFXN01000013">
    <property type="protein sequence ID" value="NBR93604.1"/>
    <property type="molecule type" value="Genomic_DNA"/>
</dbReference>
<name>A0A965GCW1_9PROT</name>
<evidence type="ECO:0000313" key="1">
    <source>
        <dbReference type="EMBL" id="NBR93604.1"/>
    </source>
</evidence>
<dbReference type="Proteomes" id="UP000740727">
    <property type="component" value="Unassembled WGS sequence"/>
</dbReference>
<gene>
    <name evidence="1" type="ORF">EBT44_01940</name>
</gene>